<proteinExistence type="predicted"/>
<evidence type="ECO:0000313" key="2">
    <source>
        <dbReference type="EMBL" id="EDX71906.1"/>
    </source>
</evidence>
<evidence type="ECO:0000256" key="1">
    <source>
        <dbReference type="SAM" id="MobiDB-lite"/>
    </source>
</evidence>
<dbReference type="AlphaFoldDB" id="B4W1K9"/>
<protein>
    <submittedName>
        <fullName evidence="2">Uncharacterized protein</fullName>
    </submittedName>
</protein>
<keyword evidence="3" id="KW-1185">Reference proteome</keyword>
<dbReference type="EMBL" id="DS989868">
    <property type="protein sequence ID" value="EDX71906.1"/>
    <property type="molecule type" value="Genomic_DNA"/>
</dbReference>
<feature type="compositionally biased region" description="Gly residues" evidence="1">
    <location>
        <begin position="54"/>
        <end position="64"/>
    </location>
</feature>
<dbReference type="STRING" id="118168.MC7420_5050"/>
<sequence>MFPVPRSLLGLTDLTPDLENLSPNLSPARREALNSPPSVQKKRSIFCPPPSQGGTRGVGRRLGG</sequence>
<evidence type="ECO:0000313" key="3">
    <source>
        <dbReference type="Proteomes" id="UP000003835"/>
    </source>
</evidence>
<reference evidence="2 3" key="1">
    <citation type="submission" date="2008-07" db="EMBL/GenBank/DDBJ databases">
        <authorList>
            <person name="Tandeau de Marsac N."/>
            <person name="Ferriera S."/>
            <person name="Johnson J."/>
            <person name="Kravitz S."/>
            <person name="Beeson K."/>
            <person name="Sutton G."/>
            <person name="Rogers Y.-H."/>
            <person name="Friedman R."/>
            <person name="Frazier M."/>
            <person name="Venter J.C."/>
        </authorList>
    </citation>
    <scope>NUCLEOTIDE SEQUENCE [LARGE SCALE GENOMIC DNA]</scope>
    <source>
        <strain evidence="2 3">PCC 7420</strain>
    </source>
</reference>
<name>B4W1K9_9CYAN</name>
<accession>B4W1K9</accession>
<feature type="region of interest" description="Disordered" evidence="1">
    <location>
        <begin position="1"/>
        <end position="64"/>
    </location>
</feature>
<organism evidence="2 3">
    <name type="scientific">Coleofasciculus chthonoplastes PCC 7420</name>
    <dbReference type="NCBI Taxonomy" id="118168"/>
    <lineage>
        <taxon>Bacteria</taxon>
        <taxon>Bacillati</taxon>
        <taxon>Cyanobacteriota</taxon>
        <taxon>Cyanophyceae</taxon>
        <taxon>Coleofasciculales</taxon>
        <taxon>Coleofasciculaceae</taxon>
        <taxon>Coleofasciculus</taxon>
    </lineage>
</organism>
<dbReference type="Proteomes" id="UP000003835">
    <property type="component" value="Unassembled WGS sequence"/>
</dbReference>
<dbReference type="HOGENOM" id="CLU_2859969_0_0_3"/>
<gene>
    <name evidence="2" type="ORF">MC7420_5050</name>
</gene>